<accession>A0A2T5J867</accession>
<protein>
    <submittedName>
        <fullName evidence="2">Uncharacterized protein</fullName>
    </submittedName>
</protein>
<dbReference type="RefSeq" id="WP_107829151.1">
    <property type="nucleotide sequence ID" value="NZ_CP160205.1"/>
</dbReference>
<reference evidence="2 3" key="1">
    <citation type="submission" date="2018-04" db="EMBL/GenBank/DDBJ databases">
        <title>Genomic Encyclopedia of Archaeal and Bacterial Type Strains, Phase II (KMG-II): from individual species to whole genera.</title>
        <authorList>
            <person name="Goeker M."/>
        </authorList>
    </citation>
    <scope>NUCLEOTIDE SEQUENCE [LARGE SCALE GENOMIC DNA]</scope>
    <source>
        <strain evidence="2 3">DSM 26809</strain>
    </source>
</reference>
<evidence type="ECO:0000313" key="2">
    <source>
        <dbReference type="EMBL" id="PTQ95650.1"/>
    </source>
</evidence>
<dbReference type="OrthoDB" id="674866at2"/>
<dbReference type="AlphaFoldDB" id="A0A2T5J867"/>
<organism evidence="2 3">
    <name type="scientific">Mucilaginibacter yixingensis</name>
    <dbReference type="NCBI Taxonomy" id="1295612"/>
    <lineage>
        <taxon>Bacteria</taxon>
        <taxon>Pseudomonadati</taxon>
        <taxon>Bacteroidota</taxon>
        <taxon>Sphingobacteriia</taxon>
        <taxon>Sphingobacteriales</taxon>
        <taxon>Sphingobacteriaceae</taxon>
        <taxon>Mucilaginibacter</taxon>
    </lineage>
</organism>
<name>A0A2T5J867_9SPHI</name>
<dbReference type="Proteomes" id="UP000244168">
    <property type="component" value="Unassembled WGS sequence"/>
</dbReference>
<feature type="chain" id="PRO_5015530650" evidence="1">
    <location>
        <begin position="23"/>
        <end position="99"/>
    </location>
</feature>
<sequence>MKKLFTTVLFAAGLLLASQVQAQTVKKIGHSIGHAATNVGHKTSELASKGAAVVADKRYEGKVAPNGEAVYIDKHSRYFYVDKKGHHVYIAKSRLRNKH</sequence>
<evidence type="ECO:0000313" key="3">
    <source>
        <dbReference type="Proteomes" id="UP000244168"/>
    </source>
</evidence>
<evidence type="ECO:0000256" key="1">
    <source>
        <dbReference type="SAM" id="SignalP"/>
    </source>
</evidence>
<keyword evidence="1" id="KW-0732">Signal</keyword>
<keyword evidence="3" id="KW-1185">Reference proteome</keyword>
<dbReference type="EMBL" id="QAOQ01000005">
    <property type="protein sequence ID" value="PTQ95650.1"/>
    <property type="molecule type" value="Genomic_DNA"/>
</dbReference>
<comment type="caution">
    <text evidence="2">The sequence shown here is derived from an EMBL/GenBank/DDBJ whole genome shotgun (WGS) entry which is preliminary data.</text>
</comment>
<proteinExistence type="predicted"/>
<gene>
    <name evidence="2" type="ORF">C8P68_105155</name>
</gene>
<feature type="signal peptide" evidence="1">
    <location>
        <begin position="1"/>
        <end position="22"/>
    </location>
</feature>